<dbReference type="SMART" id="SM00342">
    <property type="entry name" value="HTH_ARAC"/>
    <property type="match status" value="1"/>
</dbReference>
<sequence>MATPLIPVFRFDNYPQATEPAPPGAAPEALEQVVMYRREERFATCRQHMEQHRRQFFKLSLVEEGGGTFYLNDELVTVAPYSVLLVMPGTALRWQLSDGSQTGLYCFFSTDFYNAGLLPGYQLHAVLASQPPYVYHACTPAEYATLRQSGEQLYHQQDHLEKARLYLRLLLTDLREWQTPPATRGQPATIVQQFLHLAEARLAAGEPALSLEFYADALALTPKHLSDLCRQATGQSAGSLLREKILTEAKVLLSGTHLSIGDLSYRLGFYDVAHFSRWFRQAAGQTPSAYRLQALAYK</sequence>
<proteinExistence type="predicted"/>
<keyword evidence="6" id="KW-1185">Reference proteome</keyword>
<reference evidence="5 6" key="1">
    <citation type="submission" date="2021-03" db="EMBL/GenBank/DDBJ databases">
        <authorList>
            <person name="Kim M.K."/>
        </authorList>
    </citation>
    <scope>NUCLEOTIDE SEQUENCE [LARGE SCALE GENOMIC DNA]</scope>
    <source>
        <strain evidence="5 6">BT507</strain>
    </source>
</reference>
<evidence type="ECO:0000313" key="5">
    <source>
        <dbReference type="EMBL" id="MBO3269980.1"/>
    </source>
</evidence>
<dbReference type="Proteomes" id="UP000670527">
    <property type="component" value="Unassembled WGS sequence"/>
</dbReference>
<dbReference type="InterPro" id="IPR037923">
    <property type="entry name" value="HTH-like"/>
</dbReference>
<gene>
    <name evidence="5" type="ORF">J4D97_04900</name>
</gene>
<evidence type="ECO:0000256" key="3">
    <source>
        <dbReference type="ARBA" id="ARBA00023163"/>
    </source>
</evidence>
<feature type="domain" description="HTH araC/xylS-type" evidence="4">
    <location>
        <begin position="192"/>
        <end position="293"/>
    </location>
</feature>
<dbReference type="Gene3D" id="1.10.10.60">
    <property type="entry name" value="Homeodomain-like"/>
    <property type="match status" value="1"/>
</dbReference>
<dbReference type="EMBL" id="JAGETX010000002">
    <property type="protein sequence ID" value="MBO3269980.1"/>
    <property type="molecule type" value="Genomic_DNA"/>
</dbReference>
<dbReference type="PANTHER" id="PTHR43280:SF32">
    <property type="entry name" value="TRANSCRIPTIONAL REGULATORY PROTEIN"/>
    <property type="match status" value="1"/>
</dbReference>
<evidence type="ECO:0000256" key="1">
    <source>
        <dbReference type="ARBA" id="ARBA00023015"/>
    </source>
</evidence>
<dbReference type="SUPFAM" id="SSF46689">
    <property type="entry name" value="Homeodomain-like"/>
    <property type="match status" value="1"/>
</dbReference>
<comment type="caution">
    <text evidence="5">The sequence shown here is derived from an EMBL/GenBank/DDBJ whole genome shotgun (WGS) entry which is preliminary data.</text>
</comment>
<dbReference type="PANTHER" id="PTHR43280">
    <property type="entry name" value="ARAC-FAMILY TRANSCRIPTIONAL REGULATOR"/>
    <property type="match status" value="1"/>
</dbReference>
<name>A0ABS3T8K9_9BACT</name>
<keyword evidence="3" id="KW-0804">Transcription</keyword>
<organism evidence="5 6">
    <name type="scientific">Hymenobacter defluvii</name>
    <dbReference type="NCBI Taxonomy" id="2054411"/>
    <lineage>
        <taxon>Bacteria</taxon>
        <taxon>Pseudomonadati</taxon>
        <taxon>Bacteroidota</taxon>
        <taxon>Cytophagia</taxon>
        <taxon>Cytophagales</taxon>
        <taxon>Hymenobacteraceae</taxon>
        <taxon>Hymenobacter</taxon>
    </lineage>
</organism>
<keyword evidence="1" id="KW-0805">Transcription regulation</keyword>
<dbReference type="InterPro" id="IPR020449">
    <property type="entry name" value="Tscrpt_reg_AraC-type_HTH"/>
</dbReference>
<dbReference type="SUPFAM" id="SSF51215">
    <property type="entry name" value="Regulatory protein AraC"/>
    <property type="match status" value="1"/>
</dbReference>
<dbReference type="PROSITE" id="PS01124">
    <property type="entry name" value="HTH_ARAC_FAMILY_2"/>
    <property type="match status" value="1"/>
</dbReference>
<protein>
    <submittedName>
        <fullName evidence="5">Helix-turn-helix domain-containing protein</fullName>
    </submittedName>
</protein>
<evidence type="ECO:0000313" key="6">
    <source>
        <dbReference type="Proteomes" id="UP000670527"/>
    </source>
</evidence>
<dbReference type="InterPro" id="IPR009057">
    <property type="entry name" value="Homeodomain-like_sf"/>
</dbReference>
<accession>A0ABS3T8K9</accession>
<evidence type="ECO:0000256" key="2">
    <source>
        <dbReference type="ARBA" id="ARBA00023125"/>
    </source>
</evidence>
<evidence type="ECO:0000259" key="4">
    <source>
        <dbReference type="PROSITE" id="PS01124"/>
    </source>
</evidence>
<dbReference type="Pfam" id="PF12833">
    <property type="entry name" value="HTH_18"/>
    <property type="match status" value="1"/>
</dbReference>
<keyword evidence="2" id="KW-0238">DNA-binding</keyword>
<dbReference type="PRINTS" id="PR00032">
    <property type="entry name" value="HTHARAC"/>
</dbReference>
<dbReference type="InterPro" id="IPR018060">
    <property type="entry name" value="HTH_AraC"/>
</dbReference>
<dbReference type="RefSeq" id="WP_208306617.1">
    <property type="nucleotide sequence ID" value="NZ_JAGETX010000002.1"/>
</dbReference>